<keyword evidence="3" id="KW-1185">Reference proteome</keyword>
<comment type="caution">
    <text evidence="2">The sequence shown here is derived from an EMBL/GenBank/DDBJ whole genome shotgun (WGS) entry which is preliminary data.</text>
</comment>
<sequence>MAACYIQVTKEQVGYCQQLRSEKETRNKLIEADMNGKPQSGLFTNKEKILYEEDTLKSVEMEEENKDSSSSSSEEEEEAEEDEVSESDAEKESGEAAQSWL</sequence>
<name>A0A1V4K4Y7_PATFA</name>
<evidence type="ECO:0000313" key="2">
    <source>
        <dbReference type="EMBL" id="OPJ79454.1"/>
    </source>
</evidence>
<protein>
    <submittedName>
        <fullName evidence="2">Uncharacterized protein</fullName>
    </submittedName>
</protein>
<dbReference type="EMBL" id="LSYS01004494">
    <property type="protein sequence ID" value="OPJ79454.1"/>
    <property type="molecule type" value="Genomic_DNA"/>
</dbReference>
<feature type="compositionally biased region" description="Acidic residues" evidence="1">
    <location>
        <begin position="73"/>
        <end position="87"/>
    </location>
</feature>
<dbReference type="Proteomes" id="UP000190648">
    <property type="component" value="Unassembled WGS sequence"/>
</dbReference>
<dbReference type="STRING" id="372326.A0A1V4K4Y7"/>
<dbReference type="AlphaFoldDB" id="A0A1V4K4Y7"/>
<proteinExistence type="predicted"/>
<dbReference type="OrthoDB" id="9394542at2759"/>
<feature type="region of interest" description="Disordered" evidence="1">
    <location>
        <begin position="54"/>
        <end position="101"/>
    </location>
</feature>
<reference evidence="2 3" key="1">
    <citation type="submission" date="2016-02" db="EMBL/GenBank/DDBJ databases">
        <title>Band-tailed pigeon sequencing and assembly.</title>
        <authorList>
            <person name="Soares A.E."/>
            <person name="Novak B.J."/>
            <person name="Rice E.S."/>
            <person name="O'Connell B."/>
            <person name="Chang D."/>
            <person name="Weber S."/>
            <person name="Shapiro B."/>
        </authorList>
    </citation>
    <scope>NUCLEOTIDE SEQUENCE [LARGE SCALE GENOMIC DNA]</scope>
    <source>
        <strain evidence="2">BTP2013</strain>
        <tissue evidence="2">Blood</tissue>
    </source>
</reference>
<gene>
    <name evidence="2" type="ORF">AV530_009690</name>
</gene>
<organism evidence="2 3">
    <name type="scientific">Patagioenas fasciata monilis</name>
    <dbReference type="NCBI Taxonomy" id="372326"/>
    <lineage>
        <taxon>Eukaryota</taxon>
        <taxon>Metazoa</taxon>
        <taxon>Chordata</taxon>
        <taxon>Craniata</taxon>
        <taxon>Vertebrata</taxon>
        <taxon>Euteleostomi</taxon>
        <taxon>Archelosauria</taxon>
        <taxon>Archosauria</taxon>
        <taxon>Dinosauria</taxon>
        <taxon>Saurischia</taxon>
        <taxon>Theropoda</taxon>
        <taxon>Coelurosauria</taxon>
        <taxon>Aves</taxon>
        <taxon>Neognathae</taxon>
        <taxon>Neoaves</taxon>
        <taxon>Columbimorphae</taxon>
        <taxon>Columbiformes</taxon>
        <taxon>Columbidae</taxon>
        <taxon>Patagioenas</taxon>
    </lineage>
</organism>
<accession>A0A1V4K4Y7</accession>
<evidence type="ECO:0000313" key="3">
    <source>
        <dbReference type="Proteomes" id="UP000190648"/>
    </source>
</evidence>
<evidence type="ECO:0000256" key="1">
    <source>
        <dbReference type="SAM" id="MobiDB-lite"/>
    </source>
</evidence>